<dbReference type="EMBL" id="JBHTBF010000001">
    <property type="protein sequence ID" value="MFC7315631.1"/>
    <property type="molecule type" value="Genomic_DNA"/>
</dbReference>
<dbReference type="SUPFAM" id="SSF88659">
    <property type="entry name" value="Sigma3 and sigma4 domains of RNA polymerase sigma factors"/>
    <property type="match status" value="1"/>
</dbReference>
<organism evidence="5 6">
    <name type="scientific">Halomarina halobia</name>
    <dbReference type="NCBI Taxonomy" id="3033386"/>
    <lineage>
        <taxon>Archaea</taxon>
        <taxon>Methanobacteriati</taxon>
        <taxon>Methanobacteriota</taxon>
        <taxon>Stenosarchaea group</taxon>
        <taxon>Halobacteria</taxon>
        <taxon>Halobacteriales</taxon>
        <taxon>Natronomonadaceae</taxon>
        <taxon>Halomarina</taxon>
    </lineage>
</organism>
<evidence type="ECO:0000256" key="1">
    <source>
        <dbReference type="ARBA" id="ARBA00023015"/>
    </source>
</evidence>
<dbReference type="InterPro" id="IPR013324">
    <property type="entry name" value="RNA_pol_sigma_r3/r4-like"/>
</dbReference>
<dbReference type="Proteomes" id="UP001596547">
    <property type="component" value="Unassembled WGS sequence"/>
</dbReference>
<feature type="domain" description="Bacterioopsin transcriptional activator GAF and HTH associated" evidence="4">
    <location>
        <begin position="20"/>
        <end position="119"/>
    </location>
</feature>
<sequence length="221" mass="24619">MAVIGEVALPPNSFPLGTLLTADRDLHIEFERVVPIDDGVLPILWAWGGDMEAFERRLRRSDDVSAFTLLQRVDGRSLYSVTWSSEATGFIDGLAATEALILRAHGHDDDSWDFRLLFSSHEKFSSFHNFCHDLDLTYTLGRVHALSEAGLDRPAVTLTDEQREALQLALEGGYFDIPSRVTLTELARELGISQQALSQRIRRGNRAILEQVLVGTPSDAE</sequence>
<keyword evidence="2" id="KW-0804">Transcription</keyword>
<dbReference type="RefSeq" id="WP_276305033.1">
    <property type="nucleotide sequence ID" value="NZ_CP119992.1"/>
</dbReference>
<evidence type="ECO:0000313" key="5">
    <source>
        <dbReference type="EMBL" id="MFC7315631.1"/>
    </source>
</evidence>
<keyword evidence="6" id="KW-1185">Reference proteome</keyword>
<dbReference type="InterPro" id="IPR031803">
    <property type="entry name" value="BAT_GAF/HTH-assoc"/>
</dbReference>
<accession>A0ABD6A4U5</accession>
<name>A0ABD6A4U5_9EURY</name>
<evidence type="ECO:0000256" key="2">
    <source>
        <dbReference type="ARBA" id="ARBA00023163"/>
    </source>
</evidence>
<keyword evidence="1" id="KW-0805">Transcription regulation</keyword>
<dbReference type="GeneID" id="79314602"/>
<gene>
    <name evidence="5" type="ORF">ACFQPE_02315</name>
</gene>
<dbReference type="InterPro" id="IPR007050">
    <property type="entry name" value="HTH_bacterioopsin"/>
</dbReference>
<dbReference type="Pfam" id="PF15915">
    <property type="entry name" value="BAT"/>
    <property type="match status" value="1"/>
</dbReference>
<feature type="domain" description="HTH bat-type" evidence="3">
    <location>
        <begin position="158"/>
        <end position="209"/>
    </location>
</feature>
<proteinExistence type="predicted"/>
<evidence type="ECO:0000313" key="6">
    <source>
        <dbReference type="Proteomes" id="UP001596547"/>
    </source>
</evidence>
<comment type="caution">
    <text evidence="5">The sequence shown here is derived from an EMBL/GenBank/DDBJ whole genome shotgun (WGS) entry which is preliminary data.</text>
</comment>
<dbReference type="Pfam" id="PF04967">
    <property type="entry name" value="HTH_10"/>
    <property type="match status" value="1"/>
</dbReference>
<dbReference type="AlphaFoldDB" id="A0ABD6A4U5"/>
<dbReference type="PANTHER" id="PTHR34236">
    <property type="entry name" value="DIMETHYL SULFOXIDE REDUCTASE TRANSCRIPTIONAL ACTIVATOR"/>
    <property type="match status" value="1"/>
</dbReference>
<reference evidence="5 6" key="1">
    <citation type="journal article" date="2019" name="Int. J. Syst. Evol. Microbiol.">
        <title>The Global Catalogue of Microorganisms (GCM) 10K type strain sequencing project: providing services to taxonomists for standard genome sequencing and annotation.</title>
        <authorList>
            <consortium name="The Broad Institute Genomics Platform"/>
            <consortium name="The Broad Institute Genome Sequencing Center for Infectious Disease"/>
            <person name="Wu L."/>
            <person name="Ma J."/>
        </authorList>
    </citation>
    <scope>NUCLEOTIDE SEQUENCE [LARGE SCALE GENOMIC DNA]</scope>
    <source>
        <strain evidence="5 6">PSR21</strain>
    </source>
</reference>
<evidence type="ECO:0000259" key="4">
    <source>
        <dbReference type="Pfam" id="PF15915"/>
    </source>
</evidence>
<evidence type="ECO:0000259" key="3">
    <source>
        <dbReference type="Pfam" id="PF04967"/>
    </source>
</evidence>
<protein>
    <submittedName>
        <fullName evidence="5">Helix-turn-helix domain-containing protein</fullName>
    </submittedName>
</protein>
<dbReference type="PANTHER" id="PTHR34236:SF1">
    <property type="entry name" value="DIMETHYL SULFOXIDE REDUCTASE TRANSCRIPTIONAL ACTIVATOR"/>
    <property type="match status" value="1"/>
</dbReference>